<sequence length="85" mass="9042">MTGTTTTGSLWARFLDTVLPAPNPDRLVRVTEVGRTTLPLAEASLADVDISPVISESRTPHGDSRFIVLVAARDLPVAEEVLAGM</sequence>
<organism evidence="1 2">
    <name type="scientific">Spongisporangium articulatum</name>
    <dbReference type="NCBI Taxonomy" id="3362603"/>
    <lineage>
        <taxon>Bacteria</taxon>
        <taxon>Bacillati</taxon>
        <taxon>Actinomycetota</taxon>
        <taxon>Actinomycetes</taxon>
        <taxon>Kineosporiales</taxon>
        <taxon>Kineosporiaceae</taxon>
        <taxon>Spongisporangium</taxon>
    </lineage>
</organism>
<keyword evidence="2" id="KW-1185">Reference proteome</keyword>
<proteinExistence type="predicted"/>
<accession>A0ABW8AK30</accession>
<reference evidence="1 2" key="1">
    <citation type="submission" date="2024-10" db="EMBL/GenBank/DDBJ databases">
        <title>The Natural Products Discovery Center: Release of the First 8490 Sequenced Strains for Exploring Actinobacteria Biosynthetic Diversity.</title>
        <authorList>
            <person name="Kalkreuter E."/>
            <person name="Kautsar S.A."/>
            <person name="Yang D."/>
            <person name="Bader C.D."/>
            <person name="Teijaro C.N."/>
            <person name="Fluegel L."/>
            <person name="Davis C.M."/>
            <person name="Simpson J.R."/>
            <person name="Lauterbach L."/>
            <person name="Steele A.D."/>
            <person name="Gui C."/>
            <person name="Meng S."/>
            <person name="Li G."/>
            <person name="Viehrig K."/>
            <person name="Ye F."/>
            <person name="Su P."/>
            <person name="Kiefer A.F."/>
            <person name="Nichols A."/>
            <person name="Cepeda A.J."/>
            <person name="Yan W."/>
            <person name="Fan B."/>
            <person name="Jiang Y."/>
            <person name="Adhikari A."/>
            <person name="Zheng C.-J."/>
            <person name="Schuster L."/>
            <person name="Cowan T.M."/>
            <person name="Smanski M.J."/>
            <person name="Chevrette M.G."/>
            <person name="De Carvalho L.P.S."/>
            <person name="Shen B."/>
        </authorList>
    </citation>
    <scope>NUCLEOTIDE SEQUENCE [LARGE SCALE GENOMIC DNA]</scope>
    <source>
        <strain evidence="1 2">NPDC049639</strain>
    </source>
</reference>
<comment type="caution">
    <text evidence="1">The sequence shown here is derived from an EMBL/GenBank/DDBJ whole genome shotgun (WGS) entry which is preliminary data.</text>
</comment>
<gene>
    <name evidence="1" type="ORF">ACIB24_05455</name>
</gene>
<protein>
    <submittedName>
        <fullName evidence="1">Uncharacterized protein</fullName>
    </submittedName>
</protein>
<evidence type="ECO:0000313" key="1">
    <source>
        <dbReference type="EMBL" id="MFI7586503.1"/>
    </source>
</evidence>
<dbReference type="EMBL" id="JBITLV010000001">
    <property type="protein sequence ID" value="MFI7586503.1"/>
    <property type="molecule type" value="Genomic_DNA"/>
</dbReference>
<evidence type="ECO:0000313" key="2">
    <source>
        <dbReference type="Proteomes" id="UP001612915"/>
    </source>
</evidence>
<dbReference type="Proteomes" id="UP001612915">
    <property type="component" value="Unassembled WGS sequence"/>
</dbReference>
<dbReference type="RefSeq" id="WP_398276258.1">
    <property type="nucleotide sequence ID" value="NZ_JBITLV010000001.1"/>
</dbReference>
<name>A0ABW8AK30_9ACTN</name>